<gene>
    <name evidence="2" type="ORF">ACFQGD_26865</name>
</gene>
<name>A0ABW2C7V0_9PSEU</name>
<feature type="compositionally biased region" description="Low complexity" evidence="1">
    <location>
        <begin position="87"/>
        <end position="98"/>
    </location>
</feature>
<evidence type="ECO:0000313" key="2">
    <source>
        <dbReference type="EMBL" id="MFC6870757.1"/>
    </source>
</evidence>
<keyword evidence="3" id="KW-1185">Reference proteome</keyword>
<comment type="caution">
    <text evidence="2">The sequence shown here is derived from an EMBL/GenBank/DDBJ whole genome shotgun (WGS) entry which is preliminary data.</text>
</comment>
<proteinExistence type="predicted"/>
<feature type="region of interest" description="Disordered" evidence="1">
    <location>
        <begin position="1"/>
        <end position="98"/>
    </location>
</feature>
<accession>A0ABW2C7V0</accession>
<organism evidence="2 3">
    <name type="scientific">Haloechinothrix salitolerans</name>
    <dbReference type="NCBI Taxonomy" id="926830"/>
    <lineage>
        <taxon>Bacteria</taxon>
        <taxon>Bacillati</taxon>
        <taxon>Actinomycetota</taxon>
        <taxon>Actinomycetes</taxon>
        <taxon>Pseudonocardiales</taxon>
        <taxon>Pseudonocardiaceae</taxon>
        <taxon>Haloechinothrix</taxon>
    </lineage>
</organism>
<dbReference type="RefSeq" id="WP_345393569.1">
    <property type="nucleotide sequence ID" value="NZ_BAABLA010000020.1"/>
</dbReference>
<reference evidence="3" key="1">
    <citation type="journal article" date="2019" name="Int. J. Syst. Evol. Microbiol.">
        <title>The Global Catalogue of Microorganisms (GCM) 10K type strain sequencing project: providing services to taxonomists for standard genome sequencing and annotation.</title>
        <authorList>
            <consortium name="The Broad Institute Genomics Platform"/>
            <consortium name="The Broad Institute Genome Sequencing Center for Infectious Disease"/>
            <person name="Wu L."/>
            <person name="Ma J."/>
        </authorList>
    </citation>
    <scope>NUCLEOTIDE SEQUENCE [LARGE SCALE GENOMIC DNA]</scope>
    <source>
        <strain evidence="3">KCTC 32255</strain>
    </source>
</reference>
<sequence>MTASHDTSQSDPSAAEVPTVSFSHSTPDDQVDYDQLNEAGAPGADDLHMPFTAPPAHLAPTDPPTQPRSSSRPQARRDGNSRRGGSRRQSSSRSPRRH</sequence>
<protein>
    <submittedName>
        <fullName evidence="2">Uncharacterized protein</fullName>
    </submittedName>
</protein>
<evidence type="ECO:0000256" key="1">
    <source>
        <dbReference type="SAM" id="MobiDB-lite"/>
    </source>
</evidence>
<dbReference type="EMBL" id="JBHSXX010000001">
    <property type="protein sequence ID" value="MFC6870757.1"/>
    <property type="molecule type" value="Genomic_DNA"/>
</dbReference>
<feature type="compositionally biased region" description="Polar residues" evidence="1">
    <location>
        <begin position="1"/>
        <end position="12"/>
    </location>
</feature>
<dbReference type="Proteomes" id="UP001596337">
    <property type="component" value="Unassembled WGS sequence"/>
</dbReference>
<evidence type="ECO:0000313" key="3">
    <source>
        <dbReference type="Proteomes" id="UP001596337"/>
    </source>
</evidence>